<gene>
    <name evidence="1" type="ORF">S03H2_31831</name>
</gene>
<protein>
    <submittedName>
        <fullName evidence="1">Uncharacterized protein</fullName>
    </submittedName>
</protein>
<dbReference type="EMBL" id="BARU01019324">
    <property type="protein sequence ID" value="GAH51353.1"/>
    <property type="molecule type" value="Genomic_DNA"/>
</dbReference>
<evidence type="ECO:0000313" key="1">
    <source>
        <dbReference type="EMBL" id="GAH51353.1"/>
    </source>
</evidence>
<dbReference type="AlphaFoldDB" id="X1I1B4"/>
<reference evidence="1" key="1">
    <citation type="journal article" date="2014" name="Front. Microbiol.">
        <title>High frequency of phylogenetically diverse reductive dehalogenase-homologous genes in deep subseafloor sedimentary metagenomes.</title>
        <authorList>
            <person name="Kawai M."/>
            <person name="Futagami T."/>
            <person name="Toyoda A."/>
            <person name="Takaki Y."/>
            <person name="Nishi S."/>
            <person name="Hori S."/>
            <person name="Arai W."/>
            <person name="Tsubouchi T."/>
            <person name="Morono Y."/>
            <person name="Uchiyama I."/>
            <person name="Ito T."/>
            <person name="Fujiyama A."/>
            <person name="Inagaki F."/>
            <person name="Takami H."/>
        </authorList>
    </citation>
    <scope>NUCLEOTIDE SEQUENCE</scope>
    <source>
        <strain evidence="1">Expedition CK06-06</strain>
    </source>
</reference>
<organism evidence="1">
    <name type="scientific">marine sediment metagenome</name>
    <dbReference type="NCBI Taxonomy" id="412755"/>
    <lineage>
        <taxon>unclassified sequences</taxon>
        <taxon>metagenomes</taxon>
        <taxon>ecological metagenomes</taxon>
    </lineage>
</organism>
<sequence length="289" mass="33427">GQFLHVDDGRTGISDHGLDLSLTRYTSGLSLGAGYADLGPHLDILKTAYIPYDDVKGYWAWADYDLWLYRWGIKKLNANVDHEHYHNHGVIFKTLPTKSDPDPENVHRLQREGVAGEVGVYFENRITARFLAEHNYRQETLRLLYLNPYHPFLPPVQVFPTRVRFANRYYAGAIGYSLEEWSSAYAFYEWGEHFGYGLDYWGGGFSFNPFSRLTLAYDLDYEVLTHPKARYEFIINRLHAELNITDGLAARVFVQSSSDHGHYATNALLSYEFAKGSHVYLVYNEKRLY</sequence>
<proteinExistence type="predicted"/>
<comment type="caution">
    <text evidence="1">The sequence shown here is derived from an EMBL/GenBank/DDBJ whole genome shotgun (WGS) entry which is preliminary data.</text>
</comment>
<feature type="non-terminal residue" evidence="1">
    <location>
        <position position="1"/>
    </location>
</feature>
<name>X1I1B4_9ZZZZ</name>
<feature type="non-terminal residue" evidence="1">
    <location>
        <position position="289"/>
    </location>
</feature>
<accession>X1I1B4</accession>